<dbReference type="RefSeq" id="WP_146196179.1">
    <property type="nucleotide sequence ID" value="NZ_QGGU01000019.1"/>
</dbReference>
<name>A0A316F700_9GAMM</name>
<organism evidence="2 3">
    <name type="scientific">Pleionea mediterranea</name>
    <dbReference type="NCBI Taxonomy" id="523701"/>
    <lineage>
        <taxon>Bacteria</taxon>
        <taxon>Pseudomonadati</taxon>
        <taxon>Pseudomonadota</taxon>
        <taxon>Gammaproteobacteria</taxon>
        <taxon>Oceanospirillales</taxon>
        <taxon>Pleioneaceae</taxon>
        <taxon>Pleionea</taxon>
    </lineage>
</organism>
<evidence type="ECO:0000256" key="1">
    <source>
        <dbReference type="SAM" id="Phobius"/>
    </source>
</evidence>
<keyword evidence="1" id="KW-0812">Transmembrane</keyword>
<evidence type="ECO:0000313" key="3">
    <source>
        <dbReference type="Proteomes" id="UP000245790"/>
    </source>
</evidence>
<evidence type="ECO:0000313" key="2">
    <source>
        <dbReference type="EMBL" id="PWK42183.1"/>
    </source>
</evidence>
<protein>
    <submittedName>
        <fullName evidence="2">Uncharacterized protein</fullName>
    </submittedName>
</protein>
<dbReference type="AlphaFoldDB" id="A0A316F700"/>
<keyword evidence="1" id="KW-0472">Membrane</keyword>
<feature type="transmembrane region" description="Helical" evidence="1">
    <location>
        <begin position="6"/>
        <end position="22"/>
    </location>
</feature>
<keyword evidence="3" id="KW-1185">Reference proteome</keyword>
<dbReference type="EMBL" id="QGGU01000019">
    <property type="protein sequence ID" value="PWK42183.1"/>
    <property type="molecule type" value="Genomic_DNA"/>
</dbReference>
<sequence length="175" mass="19305">MDIMWAILIIALIGIIAAAFYIKKNKSTSGSDNNSDDASTTNQPDPLQDLVALNLQIRKSAISEALTKECEAVIDQLVDLIPAINEASTPGSEITWTVNRIATEYLPNKCILPYLSLNAESRQDEEKIATMRSNLASLSTELKDVESMLTRRNESEFNAKATFLKHRFNNDSGVA</sequence>
<comment type="caution">
    <text evidence="2">The sequence shown here is derived from an EMBL/GenBank/DDBJ whole genome shotgun (WGS) entry which is preliminary data.</text>
</comment>
<dbReference type="Proteomes" id="UP000245790">
    <property type="component" value="Unassembled WGS sequence"/>
</dbReference>
<reference evidence="2 3" key="1">
    <citation type="submission" date="2018-05" db="EMBL/GenBank/DDBJ databases">
        <title>Genomic Encyclopedia of Type Strains, Phase IV (KMG-IV): sequencing the most valuable type-strain genomes for metagenomic binning, comparative biology and taxonomic classification.</title>
        <authorList>
            <person name="Goeker M."/>
        </authorList>
    </citation>
    <scope>NUCLEOTIDE SEQUENCE [LARGE SCALE GENOMIC DNA]</scope>
    <source>
        <strain evidence="2 3">DSM 25350</strain>
    </source>
</reference>
<dbReference type="OrthoDB" id="6198761at2"/>
<gene>
    <name evidence="2" type="ORF">C8D97_11916</name>
</gene>
<keyword evidence="1" id="KW-1133">Transmembrane helix</keyword>
<proteinExistence type="predicted"/>
<accession>A0A316F700</accession>